<keyword evidence="2" id="KW-1133">Transmembrane helix</keyword>
<name>A0AAJ8M1Z1_9TREE</name>
<protein>
    <recommendedName>
        <fullName evidence="3">DUF7719 domain-containing protein</fullName>
    </recommendedName>
</protein>
<feature type="domain" description="DUF7719" evidence="3">
    <location>
        <begin position="157"/>
        <end position="223"/>
    </location>
</feature>
<keyword evidence="5" id="KW-1185">Reference proteome</keyword>
<dbReference type="PANTHER" id="PTHR37846:SF1">
    <property type="entry name" value="DEACETYLASE-LIKE PROTEIN"/>
    <property type="match status" value="1"/>
</dbReference>
<reference evidence="4" key="2">
    <citation type="journal article" date="2022" name="Elife">
        <title>Obligate sexual reproduction of a homothallic fungus closely related to the Cryptococcus pathogenic species complex.</title>
        <authorList>
            <person name="Passer A.R."/>
            <person name="Clancey S.A."/>
            <person name="Shea T."/>
            <person name="David-Palma M."/>
            <person name="Averette A.F."/>
            <person name="Boekhout T."/>
            <person name="Porcel B.M."/>
            <person name="Nowrousian M."/>
            <person name="Cuomo C.A."/>
            <person name="Sun S."/>
            <person name="Heitman J."/>
            <person name="Coelho M.A."/>
        </authorList>
    </citation>
    <scope>NUCLEOTIDE SEQUENCE</scope>
    <source>
        <strain evidence="4">CBS 7841</strain>
    </source>
</reference>
<evidence type="ECO:0000313" key="4">
    <source>
        <dbReference type="EMBL" id="WVN88588.1"/>
    </source>
</evidence>
<organism evidence="4 5">
    <name type="scientific">Cryptococcus depauperatus CBS 7841</name>
    <dbReference type="NCBI Taxonomy" id="1295531"/>
    <lineage>
        <taxon>Eukaryota</taxon>
        <taxon>Fungi</taxon>
        <taxon>Dikarya</taxon>
        <taxon>Basidiomycota</taxon>
        <taxon>Agaricomycotina</taxon>
        <taxon>Tremellomycetes</taxon>
        <taxon>Tremellales</taxon>
        <taxon>Cryptococcaceae</taxon>
        <taxon>Cryptococcus</taxon>
    </lineage>
</organism>
<gene>
    <name evidence="4" type="ORF">L203_103799</name>
</gene>
<feature type="transmembrane region" description="Helical" evidence="2">
    <location>
        <begin position="95"/>
        <end position="116"/>
    </location>
</feature>
<evidence type="ECO:0000259" key="3">
    <source>
        <dbReference type="Pfam" id="PF24841"/>
    </source>
</evidence>
<dbReference type="Proteomes" id="UP000094043">
    <property type="component" value="Chromosome 4"/>
</dbReference>
<feature type="region of interest" description="Disordered" evidence="1">
    <location>
        <begin position="1"/>
        <end position="63"/>
    </location>
</feature>
<accession>A0AAJ8M1Z1</accession>
<keyword evidence="2" id="KW-0812">Transmembrane</keyword>
<evidence type="ECO:0000256" key="1">
    <source>
        <dbReference type="SAM" id="MobiDB-lite"/>
    </source>
</evidence>
<dbReference type="RefSeq" id="XP_066069288.1">
    <property type="nucleotide sequence ID" value="XM_066213191.1"/>
</dbReference>
<feature type="transmembrane region" description="Helical" evidence="2">
    <location>
        <begin position="193"/>
        <end position="219"/>
    </location>
</feature>
<feature type="transmembrane region" description="Helical" evidence="2">
    <location>
        <begin position="153"/>
        <end position="173"/>
    </location>
</feature>
<dbReference type="Pfam" id="PF24841">
    <property type="entry name" value="DUF7719"/>
    <property type="match status" value="1"/>
</dbReference>
<dbReference type="KEGG" id="cdep:91088009"/>
<proteinExistence type="predicted"/>
<sequence>MAIVENISDDEPVTLRQRGKSSHKSSIKKHINEKDLNIPLQYPSNISRPNSSPQLDVPPPGTIPAGAKIQTVSSAEEIERLSSSLQNGQNNEDEIFTTIIMAVPFTFLYLLLDILVHLQYNHRPSLSLLADHVMKALPTLGMIVWYTNRYPTHFLTTSVLMSSSILSGCRLIWLVNKASWSVVTAQAPAMGTLWILTIVQLPLSRAILTLAFVGGWIWYKGMKLAL</sequence>
<reference evidence="4" key="1">
    <citation type="submission" date="2016-06" db="EMBL/GenBank/DDBJ databases">
        <authorList>
            <person name="Cuomo C."/>
            <person name="Litvintseva A."/>
            <person name="Heitman J."/>
            <person name="Chen Y."/>
            <person name="Sun S."/>
            <person name="Springer D."/>
            <person name="Dromer F."/>
            <person name="Young S."/>
            <person name="Zeng Q."/>
            <person name="Chapman S."/>
            <person name="Gujja S."/>
            <person name="Saif S."/>
            <person name="Birren B."/>
        </authorList>
    </citation>
    <scope>NUCLEOTIDE SEQUENCE</scope>
    <source>
        <strain evidence="4">CBS 7841</strain>
    </source>
</reference>
<dbReference type="InterPro" id="IPR056136">
    <property type="entry name" value="DUF7719"/>
</dbReference>
<evidence type="ECO:0000256" key="2">
    <source>
        <dbReference type="SAM" id="Phobius"/>
    </source>
</evidence>
<keyword evidence="2" id="KW-0472">Membrane</keyword>
<reference evidence="4" key="3">
    <citation type="submission" date="2024-01" db="EMBL/GenBank/DDBJ databases">
        <authorList>
            <person name="Coelho M.A."/>
            <person name="David-Palma M."/>
            <person name="Shea T."/>
            <person name="Sun S."/>
            <person name="Cuomo C.A."/>
            <person name="Heitman J."/>
        </authorList>
    </citation>
    <scope>NUCLEOTIDE SEQUENCE</scope>
    <source>
        <strain evidence="4">CBS 7841</strain>
    </source>
</reference>
<dbReference type="PANTHER" id="PTHR37846">
    <property type="entry name" value="YALI0B21296P"/>
    <property type="match status" value="1"/>
</dbReference>
<dbReference type="GeneID" id="91088009"/>
<dbReference type="EMBL" id="CP143787">
    <property type="protein sequence ID" value="WVN88588.1"/>
    <property type="molecule type" value="Genomic_DNA"/>
</dbReference>
<dbReference type="AlphaFoldDB" id="A0AAJ8M1Z1"/>
<feature type="compositionally biased region" description="Polar residues" evidence="1">
    <location>
        <begin position="42"/>
        <end position="54"/>
    </location>
</feature>
<feature type="compositionally biased region" description="Basic residues" evidence="1">
    <location>
        <begin position="17"/>
        <end position="29"/>
    </location>
</feature>
<evidence type="ECO:0000313" key="5">
    <source>
        <dbReference type="Proteomes" id="UP000094043"/>
    </source>
</evidence>